<dbReference type="RefSeq" id="WP_042734266.1">
    <property type="nucleotide sequence ID" value="NZ_CP010848.1"/>
</dbReference>
<dbReference type="GO" id="GO:0043190">
    <property type="term" value="C:ATP-binding cassette (ABC) transporter complex"/>
    <property type="evidence" value="ECO:0007669"/>
    <property type="project" value="InterPro"/>
</dbReference>
<feature type="transmembrane region" description="Helical" evidence="10">
    <location>
        <begin position="170"/>
        <end position="195"/>
    </location>
</feature>
<comment type="caution">
    <text evidence="12">The sequence shown here is derived from an EMBL/GenBank/DDBJ whole genome shotgun (WGS) entry which is preliminary data.</text>
</comment>
<feature type="transmembrane region" description="Helical" evidence="10">
    <location>
        <begin position="62"/>
        <end position="84"/>
    </location>
</feature>
<keyword evidence="4 10" id="KW-1003">Cell membrane</keyword>
<dbReference type="GO" id="GO:0140359">
    <property type="term" value="F:ABC-type transporter activity"/>
    <property type="evidence" value="ECO:0007669"/>
    <property type="project" value="InterPro"/>
</dbReference>
<keyword evidence="5" id="KW-0997">Cell inner membrane</keyword>
<feature type="transmembrane region" description="Helical" evidence="10">
    <location>
        <begin position="138"/>
        <end position="164"/>
    </location>
</feature>
<evidence type="ECO:0000256" key="9">
    <source>
        <dbReference type="ARBA" id="ARBA00023251"/>
    </source>
</evidence>
<dbReference type="InterPro" id="IPR047817">
    <property type="entry name" value="ABC2_TM_bact-type"/>
</dbReference>
<keyword evidence="13" id="KW-1185">Reference proteome</keyword>
<accession>A0A0C5BIA3</accession>
<evidence type="ECO:0000256" key="1">
    <source>
        <dbReference type="ARBA" id="ARBA00004429"/>
    </source>
</evidence>
<evidence type="ECO:0000313" key="12">
    <source>
        <dbReference type="EMBL" id="KKM47340.1"/>
    </source>
</evidence>
<protein>
    <recommendedName>
        <fullName evidence="10">Transport permease protein</fullName>
    </recommendedName>
</protein>
<evidence type="ECO:0000256" key="10">
    <source>
        <dbReference type="RuleBase" id="RU361157"/>
    </source>
</evidence>
<evidence type="ECO:0000256" key="8">
    <source>
        <dbReference type="ARBA" id="ARBA00023136"/>
    </source>
</evidence>
<feature type="transmembrane region" description="Helical" evidence="10">
    <location>
        <begin position="285"/>
        <end position="303"/>
    </location>
</feature>
<comment type="similarity">
    <text evidence="2 10">Belongs to the ABC-2 integral membrane protein family.</text>
</comment>
<feature type="transmembrane region" description="Helical" evidence="10">
    <location>
        <begin position="96"/>
        <end position="117"/>
    </location>
</feature>
<dbReference type="Proteomes" id="UP000052979">
    <property type="component" value="Unassembled WGS sequence"/>
</dbReference>
<dbReference type="EMBL" id="LBFI01000001">
    <property type="protein sequence ID" value="KKM47340.1"/>
    <property type="molecule type" value="Genomic_DNA"/>
</dbReference>
<dbReference type="PANTHER" id="PTHR30413:SF8">
    <property type="entry name" value="TRANSPORT PERMEASE PROTEIN"/>
    <property type="match status" value="1"/>
</dbReference>
<dbReference type="Pfam" id="PF01061">
    <property type="entry name" value="ABC2_membrane"/>
    <property type="match status" value="1"/>
</dbReference>
<organism evidence="12 13">
    <name type="scientific">Rathayibacter toxicus</name>
    <dbReference type="NCBI Taxonomy" id="145458"/>
    <lineage>
        <taxon>Bacteria</taxon>
        <taxon>Bacillati</taxon>
        <taxon>Actinomycetota</taxon>
        <taxon>Actinomycetes</taxon>
        <taxon>Micrococcales</taxon>
        <taxon>Microbacteriaceae</taxon>
        <taxon>Rathayibacter</taxon>
    </lineage>
</organism>
<keyword evidence="7 10" id="KW-1133">Transmembrane helix</keyword>
<dbReference type="KEGG" id="rtc:APU90_08265"/>
<dbReference type="GeneID" id="93666588"/>
<dbReference type="PATRIC" id="fig|145458.7.peg.2012"/>
<dbReference type="PROSITE" id="PS51012">
    <property type="entry name" value="ABC_TM2"/>
    <property type="match status" value="1"/>
</dbReference>
<dbReference type="eggNOG" id="COG1682">
    <property type="taxonomic scope" value="Bacteria"/>
</dbReference>
<keyword evidence="8 10" id="KW-0472">Membrane</keyword>
<sequence>MPSSPVDRARTIAQEPFQIAGTSSAVGGASGGFIASLIEILRHRELLRLLVGRELKSRYKDSSLGFVWSLIRPLIMLLIYYVAIGQILGASRGTPNFAIFVFSGLTLWGLFSEIITAGTTSILGNGGLIKKVYLPREIFPVAAIGSALFNFGVQFVVLLAGAILTGSLIFSWHLLYLVPAIGITLVYGLAFALALSALNVYLRDVQFLVEVSLQIFFWLSPIVYPWNFVVDATTKAGHGWAEDLYLLNPMSDAILAFQRAIWGDGSRVSTIEGNTIAPQAWPPDMMGRLIVVFLIGVVFVWIGHRVFRRLEGNFAQEI</sequence>
<dbReference type="GO" id="GO:0046677">
    <property type="term" value="P:response to antibiotic"/>
    <property type="evidence" value="ECO:0007669"/>
    <property type="project" value="UniProtKB-KW"/>
</dbReference>
<feature type="transmembrane region" description="Helical" evidence="10">
    <location>
        <begin position="207"/>
        <end position="226"/>
    </location>
</feature>
<dbReference type="STRING" id="145458.APU90_08265"/>
<proteinExistence type="inferred from homology"/>
<keyword evidence="3 10" id="KW-0813">Transport</keyword>
<keyword evidence="6 10" id="KW-0812">Transmembrane</keyword>
<feature type="domain" description="ABC transmembrane type-2" evidence="11">
    <location>
        <begin position="64"/>
        <end position="310"/>
    </location>
</feature>
<dbReference type="InterPro" id="IPR000412">
    <property type="entry name" value="ABC_2_transport"/>
</dbReference>
<dbReference type="KEGG" id="rtx:TI83_08810"/>
<dbReference type="PRINTS" id="PR00164">
    <property type="entry name" value="ABC2TRNSPORT"/>
</dbReference>
<evidence type="ECO:0000256" key="2">
    <source>
        <dbReference type="ARBA" id="ARBA00007783"/>
    </source>
</evidence>
<evidence type="ECO:0000256" key="6">
    <source>
        <dbReference type="ARBA" id="ARBA00022692"/>
    </source>
</evidence>
<reference evidence="12 13" key="1">
    <citation type="submission" date="2015-04" db="EMBL/GenBank/DDBJ databases">
        <title>Draft genome sequence of Rathayibacter toxicus strain FH-142 (AKA 70134 or CS 32), a Western Australian isolate.</title>
        <authorList>
            <consortium name="Consortium for Microbial Forensics and Genomics (microFORGE)"/>
            <person name="Knight B.M."/>
            <person name="Roberts D.P."/>
            <person name="Lin D."/>
            <person name="Hari K."/>
            <person name="Fletcher J."/>
            <person name="Melcher U."/>
            <person name="Blagden T."/>
            <person name="Luster D.G."/>
            <person name="Sechler A.J."/>
            <person name="Schneider W.L."/>
            <person name="Winegar R.A."/>
        </authorList>
    </citation>
    <scope>NUCLEOTIDE SEQUENCE [LARGE SCALE GENOMIC DNA]</scope>
    <source>
        <strain evidence="12 13">FH142</strain>
    </source>
</reference>
<keyword evidence="9" id="KW-0046">Antibiotic resistance</keyword>
<evidence type="ECO:0000259" key="11">
    <source>
        <dbReference type="PROSITE" id="PS51012"/>
    </source>
</evidence>
<dbReference type="PANTHER" id="PTHR30413">
    <property type="entry name" value="INNER MEMBRANE TRANSPORT PERMEASE"/>
    <property type="match status" value="1"/>
</dbReference>
<evidence type="ECO:0000313" key="13">
    <source>
        <dbReference type="Proteomes" id="UP000052979"/>
    </source>
</evidence>
<gene>
    <name evidence="12" type="ORF">VT73_00375</name>
</gene>
<comment type="subcellular location">
    <subcellularLocation>
        <location evidence="1">Cell inner membrane</location>
        <topology evidence="1">Multi-pass membrane protein</topology>
    </subcellularLocation>
    <subcellularLocation>
        <location evidence="10">Cell membrane</location>
        <topology evidence="10">Multi-pass membrane protein</topology>
    </subcellularLocation>
</comment>
<dbReference type="AlphaFoldDB" id="A0A0C5BIA3"/>
<dbReference type="GO" id="GO:0015920">
    <property type="term" value="P:lipopolysaccharide transport"/>
    <property type="evidence" value="ECO:0007669"/>
    <property type="project" value="TreeGrafter"/>
</dbReference>
<evidence type="ECO:0000256" key="3">
    <source>
        <dbReference type="ARBA" id="ARBA00022448"/>
    </source>
</evidence>
<evidence type="ECO:0000256" key="7">
    <source>
        <dbReference type="ARBA" id="ARBA00022989"/>
    </source>
</evidence>
<dbReference type="InterPro" id="IPR013525">
    <property type="entry name" value="ABC2_TM"/>
</dbReference>
<name>A0A0C5BIA3_9MICO</name>
<evidence type="ECO:0000256" key="4">
    <source>
        <dbReference type="ARBA" id="ARBA00022475"/>
    </source>
</evidence>
<evidence type="ECO:0000256" key="5">
    <source>
        <dbReference type="ARBA" id="ARBA00022519"/>
    </source>
</evidence>